<reference evidence="2" key="4">
    <citation type="submission" date="2019-03" db="UniProtKB">
        <authorList>
            <consortium name="EnsemblPlants"/>
        </authorList>
    </citation>
    <scope>IDENTIFICATION</scope>
</reference>
<accession>A0A453RC47</accession>
<name>A0A453RC47_AEGTS</name>
<feature type="region of interest" description="Disordered" evidence="1">
    <location>
        <begin position="46"/>
        <end position="66"/>
    </location>
</feature>
<evidence type="ECO:0000256" key="1">
    <source>
        <dbReference type="SAM" id="MobiDB-lite"/>
    </source>
</evidence>
<feature type="compositionally biased region" description="Basic and acidic residues" evidence="1">
    <location>
        <begin position="16"/>
        <end position="33"/>
    </location>
</feature>
<dbReference type="AlphaFoldDB" id="A0A453RC47"/>
<feature type="region of interest" description="Disordered" evidence="1">
    <location>
        <begin position="1"/>
        <end position="33"/>
    </location>
</feature>
<dbReference type="Proteomes" id="UP000015105">
    <property type="component" value="Chromosome 7D"/>
</dbReference>
<protein>
    <submittedName>
        <fullName evidence="2">Uncharacterized protein</fullName>
    </submittedName>
</protein>
<evidence type="ECO:0000313" key="2">
    <source>
        <dbReference type="EnsemblPlants" id="AET7Gv20534600.9"/>
    </source>
</evidence>
<dbReference type="EnsemblPlants" id="AET7Gv20534600.9">
    <property type="protein sequence ID" value="AET7Gv20534600.9"/>
    <property type="gene ID" value="AET7Gv20534600"/>
</dbReference>
<proteinExistence type="predicted"/>
<keyword evidence="3" id="KW-1185">Reference proteome</keyword>
<reference evidence="2" key="3">
    <citation type="journal article" date="2017" name="Nature">
        <title>Genome sequence of the progenitor of the wheat D genome Aegilops tauschii.</title>
        <authorList>
            <person name="Luo M.C."/>
            <person name="Gu Y.Q."/>
            <person name="Puiu D."/>
            <person name="Wang H."/>
            <person name="Twardziok S.O."/>
            <person name="Deal K.R."/>
            <person name="Huo N."/>
            <person name="Zhu T."/>
            <person name="Wang L."/>
            <person name="Wang Y."/>
            <person name="McGuire P.E."/>
            <person name="Liu S."/>
            <person name="Long H."/>
            <person name="Ramasamy R.K."/>
            <person name="Rodriguez J.C."/>
            <person name="Van S.L."/>
            <person name="Yuan L."/>
            <person name="Wang Z."/>
            <person name="Xia Z."/>
            <person name="Xiao L."/>
            <person name="Anderson O.D."/>
            <person name="Ouyang S."/>
            <person name="Liang Y."/>
            <person name="Zimin A.V."/>
            <person name="Pertea G."/>
            <person name="Qi P."/>
            <person name="Bennetzen J.L."/>
            <person name="Dai X."/>
            <person name="Dawson M.W."/>
            <person name="Muller H.G."/>
            <person name="Kugler K."/>
            <person name="Rivarola-Duarte L."/>
            <person name="Spannagl M."/>
            <person name="Mayer K.F.X."/>
            <person name="Lu F.H."/>
            <person name="Bevan M.W."/>
            <person name="Leroy P."/>
            <person name="Li P."/>
            <person name="You F.M."/>
            <person name="Sun Q."/>
            <person name="Liu Z."/>
            <person name="Lyons E."/>
            <person name="Wicker T."/>
            <person name="Salzberg S.L."/>
            <person name="Devos K.M."/>
            <person name="Dvorak J."/>
        </authorList>
    </citation>
    <scope>NUCLEOTIDE SEQUENCE [LARGE SCALE GENOMIC DNA]</scope>
    <source>
        <strain evidence="2">cv. AL8/78</strain>
    </source>
</reference>
<reference evidence="3" key="1">
    <citation type="journal article" date="2014" name="Science">
        <title>Ancient hybridizations among the ancestral genomes of bread wheat.</title>
        <authorList>
            <consortium name="International Wheat Genome Sequencing Consortium,"/>
            <person name="Marcussen T."/>
            <person name="Sandve S.R."/>
            <person name="Heier L."/>
            <person name="Spannagl M."/>
            <person name="Pfeifer M."/>
            <person name="Jakobsen K.S."/>
            <person name="Wulff B.B."/>
            <person name="Steuernagel B."/>
            <person name="Mayer K.F."/>
            <person name="Olsen O.A."/>
        </authorList>
    </citation>
    <scope>NUCLEOTIDE SEQUENCE [LARGE SCALE GENOMIC DNA]</scope>
    <source>
        <strain evidence="3">cv. AL8/78</strain>
    </source>
</reference>
<dbReference type="Gramene" id="AET7Gv20534600.9">
    <property type="protein sequence ID" value="AET7Gv20534600.9"/>
    <property type="gene ID" value="AET7Gv20534600"/>
</dbReference>
<sequence length="95" mass="10446">SRTPTHLAPRKLSLTHARESQRRRGQELGTREVEAEECRAGEWEVPVPRRTPDERGGCGAPARSAAPPAAGRHFWVSALVQAFSWAGLINAFPYA</sequence>
<reference evidence="2" key="5">
    <citation type="journal article" date="2021" name="G3 (Bethesda)">
        <title>Aegilops tauschii genome assembly Aet v5.0 features greater sequence contiguity and improved annotation.</title>
        <authorList>
            <person name="Wang L."/>
            <person name="Zhu T."/>
            <person name="Rodriguez J.C."/>
            <person name="Deal K.R."/>
            <person name="Dubcovsky J."/>
            <person name="McGuire P.E."/>
            <person name="Lux T."/>
            <person name="Spannagl M."/>
            <person name="Mayer K.F.X."/>
            <person name="Baldrich P."/>
            <person name="Meyers B.C."/>
            <person name="Huo N."/>
            <person name="Gu Y.Q."/>
            <person name="Zhou H."/>
            <person name="Devos K.M."/>
            <person name="Bennetzen J.L."/>
            <person name="Unver T."/>
            <person name="Budak H."/>
            <person name="Gulick P.J."/>
            <person name="Galiba G."/>
            <person name="Kalapos B."/>
            <person name="Nelson D.R."/>
            <person name="Li P."/>
            <person name="You F.M."/>
            <person name="Luo M.C."/>
            <person name="Dvorak J."/>
        </authorList>
    </citation>
    <scope>NUCLEOTIDE SEQUENCE [LARGE SCALE GENOMIC DNA]</scope>
    <source>
        <strain evidence="2">cv. AL8/78</strain>
    </source>
</reference>
<evidence type="ECO:0000313" key="3">
    <source>
        <dbReference type="Proteomes" id="UP000015105"/>
    </source>
</evidence>
<reference evidence="3" key="2">
    <citation type="journal article" date="2017" name="Nat. Plants">
        <title>The Aegilops tauschii genome reveals multiple impacts of transposons.</title>
        <authorList>
            <person name="Zhao G."/>
            <person name="Zou C."/>
            <person name="Li K."/>
            <person name="Wang K."/>
            <person name="Li T."/>
            <person name="Gao L."/>
            <person name="Zhang X."/>
            <person name="Wang H."/>
            <person name="Yang Z."/>
            <person name="Liu X."/>
            <person name="Jiang W."/>
            <person name="Mao L."/>
            <person name="Kong X."/>
            <person name="Jiao Y."/>
            <person name="Jia J."/>
        </authorList>
    </citation>
    <scope>NUCLEOTIDE SEQUENCE [LARGE SCALE GENOMIC DNA]</scope>
    <source>
        <strain evidence="3">cv. AL8/78</strain>
    </source>
</reference>
<organism evidence="2 3">
    <name type="scientific">Aegilops tauschii subsp. strangulata</name>
    <name type="common">Goatgrass</name>
    <dbReference type="NCBI Taxonomy" id="200361"/>
    <lineage>
        <taxon>Eukaryota</taxon>
        <taxon>Viridiplantae</taxon>
        <taxon>Streptophyta</taxon>
        <taxon>Embryophyta</taxon>
        <taxon>Tracheophyta</taxon>
        <taxon>Spermatophyta</taxon>
        <taxon>Magnoliopsida</taxon>
        <taxon>Liliopsida</taxon>
        <taxon>Poales</taxon>
        <taxon>Poaceae</taxon>
        <taxon>BOP clade</taxon>
        <taxon>Pooideae</taxon>
        <taxon>Triticodae</taxon>
        <taxon>Triticeae</taxon>
        <taxon>Triticinae</taxon>
        <taxon>Aegilops</taxon>
    </lineage>
</organism>